<dbReference type="Proteomes" id="UP000311469">
    <property type="component" value="Plasmid pSF1"/>
</dbReference>
<geneLocation type="plasmid" evidence="2">
    <name>psf1</name>
</geneLocation>
<proteinExistence type="predicted"/>
<dbReference type="EMBL" id="CP041018">
    <property type="protein sequence ID" value="QDC40320.1"/>
    <property type="molecule type" value="Genomic_DNA"/>
</dbReference>
<dbReference type="AlphaFoldDB" id="A0A5B8CP59"/>
<organism evidence="1 2">
    <name type="scientific">Sphingobium fuliginis ATCC 27551</name>
    <dbReference type="NCBI Taxonomy" id="1208342"/>
    <lineage>
        <taxon>Bacteria</taxon>
        <taxon>Pseudomonadati</taxon>
        <taxon>Pseudomonadota</taxon>
        <taxon>Alphaproteobacteria</taxon>
        <taxon>Sphingomonadales</taxon>
        <taxon>Sphingomonadaceae</taxon>
        <taxon>Sphingobium</taxon>
    </lineage>
</organism>
<accession>A0A5B8CP59</accession>
<dbReference type="RefSeq" id="WP_021318857.1">
    <property type="nucleotide sequence ID" value="NZ_CP041018.1"/>
</dbReference>
<keyword evidence="1" id="KW-0614">Plasmid</keyword>
<evidence type="ECO:0000313" key="1">
    <source>
        <dbReference type="EMBL" id="QDC40320.1"/>
    </source>
</evidence>
<name>A0A5B8CP59_SPHSA</name>
<reference evidence="1 2" key="1">
    <citation type="submission" date="2019-06" db="EMBL/GenBank/DDBJ databases">
        <title>Genome organization and adaptive potential of archetypical organophosphate degarding Sphingobium fuliginis ATCC 27551.</title>
        <authorList>
            <person name="Sarwar A."/>
            <person name="Parthasarathy S."/>
            <person name="Singh C."/>
            <person name="Siddavattam D."/>
        </authorList>
    </citation>
    <scope>NUCLEOTIDE SEQUENCE [LARGE SCALE GENOMIC DNA]</scope>
    <source>
        <strain evidence="1 2">ATCC 27551</strain>
        <plasmid evidence="2">psf1</plasmid>
    </source>
</reference>
<protein>
    <submittedName>
        <fullName evidence="1">Uncharacterized protein</fullName>
    </submittedName>
</protein>
<gene>
    <name evidence="1" type="ORF">FIL70_24650</name>
</gene>
<dbReference type="KEGG" id="sufl:FIL70_24650"/>
<evidence type="ECO:0000313" key="2">
    <source>
        <dbReference type="Proteomes" id="UP000311469"/>
    </source>
</evidence>
<sequence>MTVLTKDHCSALCGCISNGPAALIIRAFLPTYLRRMVPHHHASAETISGAISAQGDKRWLIKAAML</sequence>